<dbReference type="EMBL" id="CP097636">
    <property type="protein sequence ID" value="URI09310.1"/>
    <property type="molecule type" value="Genomic_DNA"/>
</dbReference>
<feature type="region of interest" description="Disordered" evidence="1">
    <location>
        <begin position="69"/>
        <end position="115"/>
    </location>
</feature>
<evidence type="ECO:0000313" key="2">
    <source>
        <dbReference type="EMBL" id="URI09310.1"/>
    </source>
</evidence>
<feature type="compositionally biased region" description="Low complexity" evidence="1">
    <location>
        <begin position="83"/>
        <end position="115"/>
    </location>
</feature>
<gene>
    <name evidence="2" type="ORF">MW290_27475</name>
</gene>
<proteinExistence type="predicted"/>
<protein>
    <submittedName>
        <fullName evidence="2">DUF3108 domain-containing protein</fullName>
    </submittedName>
</protein>
<name>A0ABY4S9J8_AQUTE</name>
<accession>A0ABY4S9J8</accession>
<evidence type="ECO:0000256" key="1">
    <source>
        <dbReference type="SAM" id="MobiDB-lite"/>
    </source>
</evidence>
<dbReference type="Pfam" id="PF11306">
    <property type="entry name" value="DUF3108"/>
    <property type="match status" value="1"/>
</dbReference>
<evidence type="ECO:0000313" key="3">
    <source>
        <dbReference type="Proteomes" id="UP001056201"/>
    </source>
</evidence>
<dbReference type="Proteomes" id="UP001056201">
    <property type="component" value="Chromosome 2"/>
</dbReference>
<organism evidence="2 3">
    <name type="scientific">Aquincola tertiaricarbonis</name>
    <dbReference type="NCBI Taxonomy" id="391953"/>
    <lineage>
        <taxon>Bacteria</taxon>
        <taxon>Pseudomonadati</taxon>
        <taxon>Pseudomonadota</taxon>
        <taxon>Betaproteobacteria</taxon>
        <taxon>Burkholderiales</taxon>
        <taxon>Sphaerotilaceae</taxon>
        <taxon>Aquincola</taxon>
    </lineage>
</organism>
<dbReference type="InterPro" id="IPR021457">
    <property type="entry name" value="DUF3108"/>
</dbReference>
<dbReference type="RefSeq" id="WP_250197540.1">
    <property type="nucleotide sequence ID" value="NZ_CP097636.1"/>
</dbReference>
<sequence>MAGLLNRRPAGGRGLRRWAALAVLAAVLGVHGCLGSEVAELMVDAGAGNKPAMQRMDVAFVRELQQAAPPTVAPRVAAPPAPRAVRAEQAPAPDPAASAAEAADAQAQAEAQARAEAVRAEREALAAAEAASAASAAEAALAAAERASAAASAVAQAASAAAPAPVATASAPVPAASGPAAALSVASAVAPGFEWPPSTRLDYVLTGNYRGEVNGSARVQWIRQGQRYQVQVDVLVGPSVAPLVARRMTSEGSIGAGGLVPRRYEEETTTLFGKPRRRGLSFEPDRIVLDRGTAEPWPGVQDTASQFVQLTWLFTTQPQLLKVGQALEFPLALPRRIDRWHYDVVAEETLYTRVGELRTFHVKPRRESTRPGELTAELWFAPTLQYLPVRILIRHEGDTYVDLMLNAPPLQTP</sequence>
<keyword evidence="3" id="KW-1185">Reference proteome</keyword>
<reference evidence="2" key="1">
    <citation type="submission" date="2022-05" db="EMBL/GenBank/DDBJ databases">
        <title>An RpoN-dependent PEP-CTERM gene is involved in floc formation of an Aquincola tertiaricarbonis strain.</title>
        <authorList>
            <person name="Qiu D."/>
            <person name="Xia M."/>
        </authorList>
    </citation>
    <scope>NUCLEOTIDE SEQUENCE</scope>
    <source>
        <strain evidence="2">RN12</strain>
    </source>
</reference>